<organism evidence="2 3">
    <name type="scientific">Pacificimonas flava</name>
    <dbReference type="NCBI Taxonomy" id="1234595"/>
    <lineage>
        <taxon>Bacteria</taxon>
        <taxon>Pseudomonadati</taxon>
        <taxon>Pseudomonadota</taxon>
        <taxon>Alphaproteobacteria</taxon>
        <taxon>Sphingomonadales</taxon>
        <taxon>Sphingosinicellaceae</taxon>
        <taxon>Pacificimonas</taxon>
    </lineage>
</organism>
<feature type="compositionally biased region" description="Gly residues" evidence="1">
    <location>
        <begin position="19"/>
        <end position="36"/>
    </location>
</feature>
<evidence type="ECO:0000256" key="1">
    <source>
        <dbReference type="SAM" id="MobiDB-lite"/>
    </source>
</evidence>
<protein>
    <recommendedName>
        <fullName evidence="4">DUF721 domain-containing protein</fullName>
    </recommendedName>
</protein>
<feature type="compositionally biased region" description="Basic and acidic residues" evidence="1">
    <location>
        <begin position="1"/>
        <end position="10"/>
    </location>
</feature>
<dbReference type="RefSeq" id="WP_088712935.1">
    <property type="nucleotide sequence ID" value="NZ_NFZT01000001.1"/>
</dbReference>
<comment type="caution">
    <text evidence="2">The sequence shown here is derived from an EMBL/GenBank/DDBJ whole genome shotgun (WGS) entry which is preliminary data.</text>
</comment>
<dbReference type="EMBL" id="NFZT01000001">
    <property type="protein sequence ID" value="OWV34235.1"/>
    <property type="molecule type" value="Genomic_DNA"/>
</dbReference>
<dbReference type="Proteomes" id="UP000198462">
    <property type="component" value="Unassembled WGS sequence"/>
</dbReference>
<accession>A0A219B791</accession>
<evidence type="ECO:0000313" key="3">
    <source>
        <dbReference type="Proteomes" id="UP000198462"/>
    </source>
</evidence>
<sequence>MTKGSDEKEPGAAPRRGAGKGGRSSGAKAGGKSGFGGRIGHVRTIAELVPRVGRRTFRRFGFVESAVVARWPEIVGAELARITQPDQIRFPQGKRSGGTLCVTVGAARAPHVQHAEPTILEKVNRFFGYGAVARLQLRHGMVDPETVGEHRIATAPRTLDEDERQDLKVIEDDDLRAQLESLAAQISVTKGPPKIS</sequence>
<feature type="region of interest" description="Disordered" evidence="1">
    <location>
        <begin position="1"/>
        <end position="36"/>
    </location>
</feature>
<dbReference type="OrthoDB" id="7160947at2"/>
<gene>
    <name evidence="2" type="ORF">B5C34_12720</name>
</gene>
<evidence type="ECO:0000313" key="2">
    <source>
        <dbReference type="EMBL" id="OWV34235.1"/>
    </source>
</evidence>
<dbReference type="Pfam" id="PF05258">
    <property type="entry name" value="DciA"/>
    <property type="match status" value="1"/>
</dbReference>
<name>A0A219B791_9SPHN</name>
<dbReference type="InterPro" id="IPR007922">
    <property type="entry name" value="DciA-like"/>
</dbReference>
<reference evidence="3" key="1">
    <citation type="submission" date="2017-05" db="EMBL/GenBank/DDBJ databases">
        <authorList>
            <person name="Lin X."/>
        </authorList>
    </citation>
    <scope>NUCLEOTIDE SEQUENCE [LARGE SCALE GENOMIC DNA]</scope>
    <source>
        <strain evidence="3">JLT2012</strain>
    </source>
</reference>
<dbReference type="AlphaFoldDB" id="A0A219B791"/>
<proteinExistence type="predicted"/>
<evidence type="ECO:0008006" key="4">
    <source>
        <dbReference type="Google" id="ProtNLM"/>
    </source>
</evidence>
<keyword evidence="3" id="KW-1185">Reference proteome</keyword>